<feature type="domain" description="Histidine kinase" evidence="12">
    <location>
        <begin position="95"/>
        <end position="312"/>
    </location>
</feature>
<keyword evidence="11" id="KW-0472">Membrane</keyword>
<dbReference type="InterPro" id="IPR036097">
    <property type="entry name" value="HisK_dim/P_sf"/>
</dbReference>
<proteinExistence type="predicted"/>
<dbReference type="InterPro" id="IPR003661">
    <property type="entry name" value="HisK_dim/P_dom"/>
</dbReference>
<dbReference type="InterPro" id="IPR005467">
    <property type="entry name" value="His_kinase_dom"/>
</dbReference>
<comment type="subcellular location">
    <subcellularLocation>
        <location evidence="2">Cell membrane</location>
    </subcellularLocation>
</comment>
<dbReference type="Pfam" id="PF02518">
    <property type="entry name" value="HATPase_c"/>
    <property type="match status" value="1"/>
</dbReference>
<feature type="non-terminal residue" evidence="13">
    <location>
        <position position="1"/>
    </location>
</feature>
<keyword evidence="5" id="KW-0597">Phosphoprotein</keyword>
<dbReference type="EMBL" id="BARV01000970">
    <property type="protein sequence ID" value="GAH90772.1"/>
    <property type="molecule type" value="Genomic_DNA"/>
</dbReference>
<keyword evidence="4" id="KW-1003">Cell membrane</keyword>
<dbReference type="CDD" id="cd00082">
    <property type="entry name" value="HisKA"/>
    <property type="match status" value="1"/>
</dbReference>
<evidence type="ECO:0000256" key="2">
    <source>
        <dbReference type="ARBA" id="ARBA00004236"/>
    </source>
</evidence>
<dbReference type="EC" id="2.7.13.3" evidence="3"/>
<dbReference type="InterPro" id="IPR014710">
    <property type="entry name" value="RmlC-like_jellyroll"/>
</dbReference>
<evidence type="ECO:0000256" key="4">
    <source>
        <dbReference type="ARBA" id="ARBA00022475"/>
    </source>
</evidence>
<dbReference type="Gene3D" id="3.30.565.10">
    <property type="entry name" value="Histidine kinase-like ATPase, C-terminal domain"/>
    <property type="match status" value="1"/>
</dbReference>
<evidence type="ECO:0000256" key="6">
    <source>
        <dbReference type="ARBA" id="ARBA00022679"/>
    </source>
</evidence>
<sequence>EFALHISRAVEESATIHVVTQGGCLCCSGLIDPYILTATGRSLERTKVIALDTVELKGLFEDNPEVGCRTMNNLAKVVSSRLKHARETMGRILSVIFHDLKAPLAAVESYNRLLLGEFAGELNEEQKNIVQRSSKRLSELLNLVSNIIDFSRIGFGDLRMERISLAKVIEDCLEAMHPLAEGKGLQLVAEVPRELPAILGVQERLKQVVRNLLSNAIKFTPSGGVVTVKAKDDIDYVEVEVADTGIGIPAKELPKIFDGFYRGLDIAERGAGLGLSITKSIVEAHHGRIWAVSPCPESGKGSKFTFILPKDLKR</sequence>
<evidence type="ECO:0000259" key="12">
    <source>
        <dbReference type="PROSITE" id="PS50109"/>
    </source>
</evidence>
<dbReference type="CDD" id="cd00075">
    <property type="entry name" value="HATPase"/>
    <property type="match status" value="1"/>
</dbReference>
<keyword evidence="8" id="KW-0418">Kinase</keyword>
<dbReference type="InterPro" id="IPR004358">
    <property type="entry name" value="Sig_transdc_His_kin-like_C"/>
</dbReference>
<dbReference type="PANTHER" id="PTHR43711">
    <property type="entry name" value="TWO-COMPONENT HISTIDINE KINASE"/>
    <property type="match status" value="1"/>
</dbReference>
<dbReference type="Gene3D" id="1.10.287.130">
    <property type="match status" value="1"/>
</dbReference>
<dbReference type="PANTHER" id="PTHR43711:SF31">
    <property type="entry name" value="HISTIDINE KINASE"/>
    <property type="match status" value="1"/>
</dbReference>
<dbReference type="InterPro" id="IPR050736">
    <property type="entry name" value="Sensor_HK_Regulatory"/>
</dbReference>
<dbReference type="FunFam" id="3.30.565.10:FF:000023">
    <property type="entry name" value="PAS domain-containing sensor histidine kinase"/>
    <property type="match status" value="1"/>
</dbReference>
<evidence type="ECO:0000256" key="1">
    <source>
        <dbReference type="ARBA" id="ARBA00000085"/>
    </source>
</evidence>
<dbReference type="Gene3D" id="2.60.120.10">
    <property type="entry name" value="Jelly Rolls"/>
    <property type="match status" value="1"/>
</dbReference>
<evidence type="ECO:0000313" key="13">
    <source>
        <dbReference type="EMBL" id="GAH90772.1"/>
    </source>
</evidence>
<keyword evidence="7" id="KW-0547">Nucleotide-binding</keyword>
<keyword evidence="10" id="KW-0902">Two-component regulatory system</keyword>
<evidence type="ECO:0000256" key="11">
    <source>
        <dbReference type="ARBA" id="ARBA00023136"/>
    </source>
</evidence>
<evidence type="ECO:0000256" key="3">
    <source>
        <dbReference type="ARBA" id="ARBA00012438"/>
    </source>
</evidence>
<organism evidence="13">
    <name type="scientific">marine sediment metagenome</name>
    <dbReference type="NCBI Taxonomy" id="412755"/>
    <lineage>
        <taxon>unclassified sequences</taxon>
        <taxon>metagenomes</taxon>
        <taxon>ecological metagenomes</taxon>
    </lineage>
</organism>
<evidence type="ECO:0000256" key="10">
    <source>
        <dbReference type="ARBA" id="ARBA00023012"/>
    </source>
</evidence>
<evidence type="ECO:0000256" key="9">
    <source>
        <dbReference type="ARBA" id="ARBA00022840"/>
    </source>
</evidence>
<comment type="caution">
    <text evidence="13">The sequence shown here is derived from an EMBL/GenBank/DDBJ whole genome shotgun (WGS) entry which is preliminary data.</text>
</comment>
<dbReference type="PRINTS" id="PR00344">
    <property type="entry name" value="BCTRLSENSOR"/>
</dbReference>
<evidence type="ECO:0000256" key="7">
    <source>
        <dbReference type="ARBA" id="ARBA00022741"/>
    </source>
</evidence>
<keyword evidence="9" id="KW-0067">ATP-binding</keyword>
<dbReference type="Pfam" id="PF00512">
    <property type="entry name" value="HisKA"/>
    <property type="match status" value="1"/>
</dbReference>
<dbReference type="GO" id="GO:0005886">
    <property type="term" value="C:plasma membrane"/>
    <property type="evidence" value="ECO:0007669"/>
    <property type="project" value="UniProtKB-SubCell"/>
</dbReference>
<keyword evidence="6" id="KW-0808">Transferase</keyword>
<comment type="catalytic activity">
    <reaction evidence="1">
        <text>ATP + protein L-histidine = ADP + protein N-phospho-L-histidine.</text>
        <dbReference type="EC" id="2.7.13.3"/>
    </reaction>
</comment>
<name>X1J9W6_9ZZZZ</name>
<dbReference type="GO" id="GO:0005524">
    <property type="term" value="F:ATP binding"/>
    <property type="evidence" value="ECO:0007669"/>
    <property type="project" value="UniProtKB-KW"/>
</dbReference>
<protein>
    <recommendedName>
        <fullName evidence="3">histidine kinase</fullName>
        <ecNumber evidence="3">2.7.13.3</ecNumber>
    </recommendedName>
</protein>
<dbReference type="InterPro" id="IPR036890">
    <property type="entry name" value="HATPase_C_sf"/>
</dbReference>
<dbReference type="PROSITE" id="PS50109">
    <property type="entry name" value="HIS_KIN"/>
    <property type="match status" value="1"/>
</dbReference>
<accession>X1J9W6</accession>
<dbReference type="SMART" id="SM00388">
    <property type="entry name" value="HisKA"/>
    <property type="match status" value="1"/>
</dbReference>
<reference evidence="13" key="1">
    <citation type="journal article" date="2014" name="Front. Microbiol.">
        <title>High frequency of phylogenetically diverse reductive dehalogenase-homologous genes in deep subseafloor sedimentary metagenomes.</title>
        <authorList>
            <person name="Kawai M."/>
            <person name="Futagami T."/>
            <person name="Toyoda A."/>
            <person name="Takaki Y."/>
            <person name="Nishi S."/>
            <person name="Hori S."/>
            <person name="Arai W."/>
            <person name="Tsubouchi T."/>
            <person name="Morono Y."/>
            <person name="Uchiyama I."/>
            <person name="Ito T."/>
            <person name="Fujiyama A."/>
            <person name="Inagaki F."/>
            <person name="Takami H."/>
        </authorList>
    </citation>
    <scope>NUCLEOTIDE SEQUENCE</scope>
    <source>
        <strain evidence="13">Expedition CK06-06</strain>
    </source>
</reference>
<evidence type="ECO:0000256" key="5">
    <source>
        <dbReference type="ARBA" id="ARBA00022553"/>
    </source>
</evidence>
<dbReference type="GO" id="GO:0000155">
    <property type="term" value="F:phosphorelay sensor kinase activity"/>
    <property type="evidence" value="ECO:0007669"/>
    <property type="project" value="InterPro"/>
</dbReference>
<dbReference type="AlphaFoldDB" id="X1J9W6"/>
<dbReference type="InterPro" id="IPR003594">
    <property type="entry name" value="HATPase_dom"/>
</dbReference>
<dbReference type="SUPFAM" id="SSF47384">
    <property type="entry name" value="Homodimeric domain of signal transducing histidine kinase"/>
    <property type="match status" value="1"/>
</dbReference>
<evidence type="ECO:0000256" key="8">
    <source>
        <dbReference type="ARBA" id="ARBA00022777"/>
    </source>
</evidence>
<dbReference type="SMART" id="SM00387">
    <property type="entry name" value="HATPase_c"/>
    <property type="match status" value="1"/>
</dbReference>
<dbReference type="SUPFAM" id="SSF55874">
    <property type="entry name" value="ATPase domain of HSP90 chaperone/DNA topoisomerase II/histidine kinase"/>
    <property type="match status" value="1"/>
</dbReference>
<gene>
    <name evidence="13" type="ORF">S06H3_03091</name>
</gene>